<evidence type="ECO:0000313" key="2">
    <source>
        <dbReference type="WBParaSite" id="RSKR_0000705400.1"/>
    </source>
</evidence>
<accession>A0AC35U3V3</accession>
<organism evidence="1 2">
    <name type="scientific">Rhabditophanes sp. KR3021</name>
    <dbReference type="NCBI Taxonomy" id="114890"/>
    <lineage>
        <taxon>Eukaryota</taxon>
        <taxon>Metazoa</taxon>
        <taxon>Ecdysozoa</taxon>
        <taxon>Nematoda</taxon>
        <taxon>Chromadorea</taxon>
        <taxon>Rhabditida</taxon>
        <taxon>Tylenchina</taxon>
        <taxon>Panagrolaimomorpha</taxon>
        <taxon>Strongyloidoidea</taxon>
        <taxon>Alloionematidae</taxon>
        <taxon>Rhabditophanes</taxon>
    </lineage>
</organism>
<dbReference type="Proteomes" id="UP000095286">
    <property type="component" value="Unplaced"/>
</dbReference>
<dbReference type="WBParaSite" id="RSKR_0000705400.1">
    <property type="protein sequence ID" value="RSKR_0000705400.1"/>
    <property type="gene ID" value="RSKR_0000705400"/>
</dbReference>
<name>A0AC35U3V3_9BILA</name>
<proteinExistence type="predicted"/>
<evidence type="ECO:0000313" key="1">
    <source>
        <dbReference type="Proteomes" id="UP000095286"/>
    </source>
</evidence>
<sequence length="113" mass="13212">MEFYRVLLSPFQLREMERSWGSSFLLFPSEPAWKRDEVFAFNAVTNYTLNNVKEFFDDLDFSEGYDHYLESQRNTDLMHNVPDVTTHCIHGSGIETSDVYGWSNGYFPGKSSF</sequence>
<protein>
    <submittedName>
        <fullName evidence="2">DDE_Tnp_1_7 domain-containing protein</fullName>
    </submittedName>
</protein>
<reference evidence="2" key="1">
    <citation type="submission" date="2016-11" db="UniProtKB">
        <authorList>
            <consortium name="WormBaseParasite"/>
        </authorList>
    </citation>
    <scope>IDENTIFICATION</scope>
    <source>
        <strain evidence="2">KR3021</strain>
    </source>
</reference>